<keyword evidence="5 8" id="KW-1133">Transmembrane helix</keyword>
<dbReference type="STRING" id="1123285.SAMN05660235_02016"/>
<dbReference type="NCBIfam" id="TIGR00712">
    <property type="entry name" value="glpT"/>
    <property type="match status" value="1"/>
</dbReference>
<dbReference type="InterPro" id="IPR000849">
    <property type="entry name" value="Sugar_P_transporter"/>
</dbReference>
<keyword evidence="11" id="KW-1185">Reference proteome</keyword>
<keyword evidence="3" id="KW-0813">Transport</keyword>
<dbReference type="GO" id="GO:0005886">
    <property type="term" value="C:plasma membrane"/>
    <property type="evidence" value="ECO:0007669"/>
    <property type="project" value="UniProtKB-SubCell"/>
</dbReference>
<comment type="similarity">
    <text evidence="2">Belongs to the major facilitator superfamily. Organophosphate:Pi antiporter (OPA) (TC 2.A.1.4) family.</text>
</comment>
<dbReference type="AlphaFoldDB" id="A0A1G7M581"/>
<evidence type="ECO:0000256" key="5">
    <source>
        <dbReference type="ARBA" id="ARBA00022989"/>
    </source>
</evidence>
<feature type="transmembrane region" description="Helical" evidence="8">
    <location>
        <begin position="271"/>
        <end position="289"/>
    </location>
</feature>
<evidence type="ECO:0000259" key="9">
    <source>
        <dbReference type="PROSITE" id="PS50850"/>
    </source>
</evidence>
<name>A0A1G7M581_9FIRM</name>
<dbReference type="GO" id="GO:0061513">
    <property type="term" value="F:glucose 6-phosphate:phosphate antiporter activity"/>
    <property type="evidence" value="ECO:0007669"/>
    <property type="project" value="TreeGrafter"/>
</dbReference>
<accession>A0A1G7M581</accession>
<dbReference type="Pfam" id="PF07690">
    <property type="entry name" value="MFS_1"/>
    <property type="match status" value="1"/>
</dbReference>
<evidence type="ECO:0000256" key="4">
    <source>
        <dbReference type="ARBA" id="ARBA00022692"/>
    </source>
</evidence>
<dbReference type="CDD" id="cd17345">
    <property type="entry name" value="MFS_GlpT"/>
    <property type="match status" value="1"/>
</dbReference>
<dbReference type="Proteomes" id="UP000243333">
    <property type="component" value="Unassembled WGS sequence"/>
</dbReference>
<feature type="transmembrane region" description="Helical" evidence="8">
    <location>
        <begin position="369"/>
        <end position="390"/>
    </location>
</feature>
<feature type="transmembrane region" description="Helical" evidence="8">
    <location>
        <begin position="204"/>
        <end position="224"/>
    </location>
</feature>
<evidence type="ECO:0000256" key="2">
    <source>
        <dbReference type="ARBA" id="ARBA00009598"/>
    </source>
</evidence>
<dbReference type="InterPro" id="IPR021159">
    <property type="entry name" value="Sugar-P_transporter_CS"/>
</dbReference>
<feature type="transmembrane region" description="Helical" evidence="8">
    <location>
        <begin position="402"/>
        <end position="426"/>
    </location>
</feature>
<dbReference type="NCBIfam" id="TIGR00881">
    <property type="entry name" value="2A0104"/>
    <property type="match status" value="1"/>
</dbReference>
<comment type="subcellular location">
    <subcellularLocation>
        <location evidence="1">Cell membrane</location>
        <topology evidence="1">Multi-pass membrane protein</topology>
    </subcellularLocation>
</comment>
<feature type="transmembrane region" description="Helical" evidence="8">
    <location>
        <begin position="432"/>
        <end position="452"/>
    </location>
</feature>
<dbReference type="EMBL" id="FNBU01000015">
    <property type="protein sequence ID" value="SDF56833.1"/>
    <property type="molecule type" value="Genomic_DNA"/>
</dbReference>
<feature type="transmembrane region" description="Helical" evidence="8">
    <location>
        <begin position="341"/>
        <end position="357"/>
    </location>
</feature>
<feature type="transmembrane region" description="Helical" evidence="8">
    <location>
        <begin position="309"/>
        <end position="329"/>
    </location>
</feature>
<dbReference type="InterPro" id="IPR020846">
    <property type="entry name" value="MFS_dom"/>
</dbReference>
<evidence type="ECO:0000256" key="1">
    <source>
        <dbReference type="ARBA" id="ARBA00004651"/>
    </source>
</evidence>
<feature type="transmembrane region" description="Helical" evidence="8">
    <location>
        <begin position="46"/>
        <end position="64"/>
    </location>
</feature>
<dbReference type="InterPro" id="IPR011701">
    <property type="entry name" value="MFS"/>
</dbReference>
<dbReference type="GO" id="GO:0035435">
    <property type="term" value="P:phosphate ion transmembrane transport"/>
    <property type="evidence" value="ECO:0007669"/>
    <property type="project" value="TreeGrafter"/>
</dbReference>
<evidence type="ECO:0000256" key="8">
    <source>
        <dbReference type="SAM" id="Phobius"/>
    </source>
</evidence>
<evidence type="ECO:0000313" key="11">
    <source>
        <dbReference type="Proteomes" id="UP000243333"/>
    </source>
</evidence>
<evidence type="ECO:0000313" key="10">
    <source>
        <dbReference type="EMBL" id="SDF56833.1"/>
    </source>
</evidence>
<reference evidence="11" key="1">
    <citation type="submission" date="2016-10" db="EMBL/GenBank/DDBJ databases">
        <authorList>
            <person name="Varghese N."/>
            <person name="Submissions S."/>
        </authorList>
    </citation>
    <scope>NUCLEOTIDE SEQUENCE [LARGE SCALE GENOMIC DNA]</scope>
    <source>
        <strain evidence="11">DSM 23256</strain>
    </source>
</reference>
<dbReference type="PROSITE" id="PS00942">
    <property type="entry name" value="GLPT"/>
    <property type="match status" value="1"/>
</dbReference>
<dbReference type="PROSITE" id="PS50850">
    <property type="entry name" value="MFS"/>
    <property type="match status" value="1"/>
</dbReference>
<dbReference type="PIRSF" id="PIRSF002808">
    <property type="entry name" value="Hexose_phosphate_transp"/>
    <property type="match status" value="1"/>
</dbReference>
<evidence type="ECO:0000256" key="7">
    <source>
        <dbReference type="NCBIfam" id="TIGR00712"/>
    </source>
</evidence>
<feature type="transmembrane region" description="Helical" evidence="8">
    <location>
        <begin position="176"/>
        <end position="198"/>
    </location>
</feature>
<keyword evidence="6 8" id="KW-0472">Membrane</keyword>
<keyword evidence="4 8" id="KW-0812">Transmembrane</keyword>
<evidence type="ECO:0000256" key="6">
    <source>
        <dbReference type="ARBA" id="ARBA00023136"/>
    </source>
</evidence>
<organism evidence="10 11">
    <name type="scientific">Sporolituus thermophilus DSM 23256</name>
    <dbReference type="NCBI Taxonomy" id="1123285"/>
    <lineage>
        <taxon>Bacteria</taxon>
        <taxon>Bacillati</taxon>
        <taxon>Bacillota</taxon>
        <taxon>Negativicutes</taxon>
        <taxon>Selenomonadales</taxon>
        <taxon>Sporomusaceae</taxon>
        <taxon>Sporolituus</taxon>
    </lineage>
</organism>
<dbReference type="InterPro" id="IPR051337">
    <property type="entry name" value="OPA_Antiporter"/>
</dbReference>
<dbReference type="Gene3D" id="1.20.1250.20">
    <property type="entry name" value="MFS general substrate transporter like domains"/>
    <property type="match status" value="2"/>
</dbReference>
<feature type="domain" description="Major facilitator superfamily (MFS) profile" evidence="9">
    <location>
        <begin position="50"/>
        <end position="456"/>
    </location>
</feature>
<dbReference type="PANTHER" id="PTHR43826">
    <property type="entry name" value="GLUCOSE-6-PHOSPHATE EXCHANGER SLC37A4"/>
    <property type="match status" value="1"/>
</dbReference>
<sequence length="467" mass="51450">MSETTKATSISTAAQAKKGGLFSFFEPAPHIPRLPDEKVAKLYPKYRLQVFMSIFIGYATYYLTRSNFPMAAPHLIKNLGFTTADIGNVRAALGLAYGLSKFVMATWSDRSNPRYFMAAGLFLSGVVNLFFPLTTSVTIMFILMFLNGWFQGMGWPPSGRTMTHWFSVSERGTKMAIWNCAHNIGGGIIAPICIWALFSFGWQGMFYVPAIIAIAISFFIIATLRDTPQSVGLPPIEEYKNDYPVAAKGIDAEKELTVKEILFKYVLNNKYVWTIAIANAFVYCVRYGVVDWAPTYLMHMKQLSVKNAGWGYFIYEYAGIPGTLLAGWLSDKYFRGRRSPVSFIYMIAVLAAVFVYWKNPAGNPLVDIIALAAIGFLIYGPVMLIGVSALDMVPKKAAGTAAGFTGLFGYLFGTVAASSGIGYAVKAFGWDAGFYILIGSCLLAMLFLLFTWNFKPTSEADDAACKA</sequence>
<gene>
    <name evidence="10" type="ORF">SAMN05660235_02016</name>
</gene>
<dbReference type="PANTHER" id="PTHR43826:SF6">
    <property type="entry name" value="GLYCEROL-3-PHOSPHATE TRANSPORTER"/>
    <property type="match status" value="1"/>
</dbReference>
<dbReference type="GO" id="GO:0015169">
    <property type="term" value="F:glycerol-3-phosphate transmembrane transporter activity"/>
    <property type="evidence" value="ECO:0007669"/>
    <property type="project" value="UniProtKB-UniRule"/>
</dbReference>
<dbReference type="InterPro" id="IPR036259">
    <property type="entry name" value="MFS_trans_sf"/>
</dbReference>
<dbReference type="RefSeq" id="WP_216093658.1">
    <property type="nucleotide sequence ID" value="NZ_FNBU01000015.1"/>
</dbReference>
<proteinExistence type="inferred from homology"/>
<dbReference type="InterPro" id="IPR005267">
    <property type="entry name" value="G3P_transporter"/>
</dbReference>
<evidence type="ECO:0000256" key="3">
    <source>
        <dbReference type="ARBA" id="ARBA00022448"/>
    </source>
</evidence>
<protein>
    <recommendedName>
        <fullName evidence="7">Glycerol-3-phosphate transporter</fullName>
    </recommendedName>
</protein>
<dbReference type="SUPFAM" id="SSF103473">
    <property type="entry name" value="MFS general substrate transporter"/>
    <property type="match status" value="1"/>
</dbReference>
<feature type="transmembrane region" description="Helical" evidence="8">
    <location>
        <begin position="137"/>
        <end position="155"/>
    </location>
</feature>